<evidence type="ECO:0000313" key="3">
    <source>
        <dbReference type="EMBL" id="KAK4198304.1"/>
    </source>
</evidence>
<feature type="compositionally biased region" description="Basic and acidic residues" evidence="2">
    <location>
        <begin position="1"/>
        <end position="14"/>
    </location>
</feature>
<evidence type="ECO:0000256" key="1">
    <source>
        <dbReference type="SAM" id="Coils"/>
    </source>
</evidence>
<keyword evidence="1" id="KW-0175">Coiled coil</keyword>
<evidence type="ECO:0000313" key="4">
    <source>
        <dbReference type="Proteomes" id="UP001303160"/>
    </source>
</evidence>
<reference evidence="3" key="2">
    <citation type="submission" date="2023-05" db="EMBL/GenBank/DDBJ databases">
        <authorList>
            <consortium name="Lawrence Berkeley National Laboratory"/>
            <person name="Steindorff A."/>
            <person name="Hensen N."/>
            <person name="Bonometti L."/>
            <person name="Westerberg I."/>
            <person name="Brannstrom I.O."/>
            <person name="Guillou S."/>
            <person name="Cros-Aarteil S."/>
            <person name="Calhoun S."/>
            <person name="Haridas S."/>
            <person name="Kuo A."/>
            <person name="Mondo S."/>
            <person name="Pangilinan J."/>
            <person name="Riley R."/>
            <person name="Labutti K."/>
            <person name="Andreopoulos B."/>
            <person name="Lipzen A."/>
            <person name="Chen C."/>
            <person name="Yanf M."/>
            <person name="Daum C."/>
            <person name="Ng V."/>
            <person name="Clum A."/>
            <person name="Ohm R."/>
            <person name="Martin F."/>
            <person name="Silar P."/>
            <person name="Natvig D."/>
            <person name="Lalanne C."/>
            <person name="Gautier V."/>
            <person name="Ament-Velasquez S.L."/>
            <person name="Kruys A."/>
            <person name="Hutchinson M.I."/>
            <person name="Powell A.J."/>
            <person name="Barry K."/>
            <person name="Miller A.N."/>
            <person name="Grigoriev I.V."/>
            <person name="Debuchy R."/>
            <person name="Gladieux P."/>
            <person name="Thoren M.H."/>
            <person name="Johannesson H."/>
        </authorList>
    </citation>
    <scope>NUCLEOTIDE SEQUENCE</scope>
    <source>
        <strain evidence="3">CBS 315.58</strain>
    </source>
</reference>
<comment type="caution">
    <text evidence="3">The sequence shown here is derived from an EMBL/GenBank/DDBJ whole genome shotgun (WGS) entry which is preliminary data.</text>
</comment>
<dbReference type="AlphaFoldDB" id="A0AAN6XD33"/>
<organism evidence="3 4">
    <name type="scientific">Triangularia verruculosa</name>
    <dbReference type="NCBI Taxonomy" id="2587418"/>
    <lineage>
        <taxon>Eukaryota</taxon>
        <taxon>Fungi</taxon>
        <taxon>Dikarya</taxon>
        <taxon>Ascomycota</taxon>
        <taxon>Pezizomycotina</taxon>
        <taxon>Sordariomycetes</taxon>
        <taxon>Sordariomycetidae</taxon>
        <taxon>Sordariales</taxon>
        <taxon>Podosporaceae</taxon>
        <taxon>Triangularia</taxon>
    </lineage>
</organism>
<name>A0AAN6XD33_9PEZI</name>
<proteinExistence type="predicted"/>
<evidence type="ECO:0000256" key="2">
    <source>
        <dbReference type="SAM" id="MobiDB-lite"/>
    </source>
</evidence>
<feature type="coiled-coil region" evidence="1">
    <location>
        <begin position="123"/>
        <end position="164"/>
    </location>
</feature>
<dbReference type="Proteomes" id="UP001303160">
    <property type="component" value="Unassembled WGS sequence"/>
</dbReference>
<reference evidence="3" key="1">
    <citation type="journal article" date="2023" name="Mol. Phylogenet. Evol.">
        <title>Genome-scale phylogeny and comparative genomics of the fungal order Sordariales.</title>
        <authorList>
            <person name="Hensen N."/>
            <person name="Bonometti L."/>
            <person name="Westerberg I."/>
            <person name="Brannstrom I.O."/>
            <person name="Guillou S."/>
            <person name="Cros-Aarteil S."/>
            <person name="Calhoun S."/>
            <person name="Haridas S."/>
            <person name="Kuo A."/>
            <person name="Mondo S."/>
            <person name="Pangilinan J."/>
            <person name="Riley R."/>
            <person name="LaButti K."/>
            <person name="Andreopoulos B."/>
            <person name="Lipzen A."/>
            <person name="Chen C."/>
            <person name="Yan M."/>
            <person name="Daum C."/>
            <person name="Ng V."/>
            <person name="Clum A."/>
            <person name="Steindorff A."/>
            <person name="Ohm R.A."/>
            <person name="Martin F."/>
            <person name="Silar P."/>
            <person name="Natvig D.O."/>
            <person name="Lalanne C."/>
            <person name="Gautier V."/>
            <person name="Ament-Velasquez S.L."/>
            <person name="Kruys A."/>
            <person name="Hutchinson M.I."/>
            <person name="Powell A.J."/>
            <person name="Barry K."/>
            <person name="Miller A.N."/>
            <person name="Grigoriev I.V."/>
            <person name="Debuchy R."/>
            <person name="Gladieux P."/>
            <person name="Hiltunen Thoren M."/>
            <person name="Johannesson H."/>
        </authorList>
    </citation>
    <scope>NUCLEOTIDE SEQUENCE</scope>
    <source>
        <strain evidence="3">CBS 315.58</strain>
    </source>
</reference>
<keyword evidence="4" id="KW-1185">Reference proteome</keyword>
<protein>
    <submittedName>
        <fullName evidence="3">Uncharacterized protein</fullName>
    </submittedName>
</protein>
<feature type="region of interest" description="Disordered" evidence="2">
    <location>
        <begin position="1"/>
        <end position="23"/>
    </location>
</feature>
<dbReference type="EMBL" id="MU863948">
    <property type="protein sequence ID" value="KAK4198304.1"/>
    <property type="molecule type" value="Genomic_DNA"/>
</dbReference>
<accession>A0AAN6XD33</accession>
<gene>
    <name evidence="3" type="ORF">QBC40DRAFT_298561</name>
</gene>
<sequence length="175" mass="19030">MASKDNSPRDEVHDVTIAIGPDETQGQKSTLVIEIHVEEAEAASIIDAVERYSAQPAKTSSDNMNDGGQTFQATINSTGAWATLMGHIRQLVKAGGASGETTEVSVKKEEDEHVPAKLSAEVVSAVEEHRQALKEQVQALKEEVEALQAQARFQEQYIELLERRVLGLRARVSPA</sequence>